<dbReference type="InterPro" id="IPR004182">
    <property type="entry name" value="GRAM"/>
</dbReference>
<evidence type="ECO:0000313" key="3">
    <source>
        <dbReference type="Ensembl" id="ENSGWIP00000053943.1"/>
    </source>
</evidence>
<sequence length="328" mass="37250">MFLLPNMSFKGSRKFSLDSSVLLEGLGNRSGMVASRRPRLSPTLDDARLTMQELNSSFDSNVSLREQPITEESFQRSDGPIRSQSFQKHNKNFHKLFYELPEDENLTYTFSCALQKEVLYNGRLFLSENHVCFYSSVLLKDTKVVIPLSSVREVKRLSSALSVLSIQTTDGEKHTFVSLRGRDLCYKLLQRVCSSAQDWSTNSSPQISSAENDVDQMSSYSSLDECPCYESSGGFPGSEVSTTRNSMYQEGFTNEEEKNVSQFWMFVERILSFLFIREVKNLSVLFSIYLILLLGLLLVSGYIGLRLMALEEQLNSLGTQDDFTPHRV</sequence>
<evidence type="ECO:0000256" key="1">
    <source>
        <dbReference type="SAM" id="Phobius"/>
    </source>
</evidence>
<dbReference type="Proteomes" id="UP000694680">
    <property type="component" value="Chromosome 17"/>
</dbReference>
<dbReference type="PANTHER" id="PTHR46645:SF1">
    <property type="entry name" value="GRAM DOMAIN-CONTAINING PROTEIN"/>
    <property type="match status" value="1"/>
</dbReference>
<proteinExistence type="predicted"/>
<feature type="transmembrane region" description="Helical" evidence="1">
    <location>
        <begin position="282"/>
        <end position="305"/>
    </location>
</feature>
<evidence type="ECO:0000259" key="2">
    <source>
        <dbReference type="SMART" id="SM00568"/>
    </source>
</evidence>
<protein>
    <submittedName>
        <fullName evidence="3">GRAM domain-containing protein 2B-like</fullName>
    </submittedName>
</protein>
<keyword evidence="4" id="KW-1185">Reference proteome</keyword>
<name>A0A8C5I3I7_GOUWI</name>
<evidence type="ECO:0000313" key="4">
    <source>
        <dbReference type="Proteomes" id="UP000694680"/>
    </source>
</evidence>
<dbReference type="RefSeq" id="XP_028327934.1">
    <property type="nucleotide sequence ID" value="XM_028472133.1"/>
</dbReference>
<dbReference type="Ensembl" id="ENSGWIT00000058153.1">
    <property type="protein sequence ID" value="ENSGWIP00000053943.1"/>
    <property type="gene ID" value="ENSGWIG00000025871.1"/>
</dbReference>
<accession>A0A8C5I3I7</accession>
<dbReference type="SMART" id="SM00568">
    <property type="entry name" value="GRAM"/>
    <property type="match status" value="1"/>
</dbReference>
<dbReference type="Gene3D" id="2.30.29.30">
    <property type="entry name" value="Pleckstrin-homology domain (PH domain)/Phosphotyrosine-binding domain (PTB)"/>
    <property type="match status" value="1"/>
</dbReference>
<reference evidence="3" key="2">
    <citation type="submission" date="2025-08" db="UniProtKB">
        <authorList>
            <consortium name="Ensembl"/>
        </authorList>
    </citation>
    <scope>IDENTIFICATION</scope>
</reference>
<dbReference type="InterPro" id="IPR011993">
    <property type="entry name" value="PH-like_dom_sf"/>
</dbReference>
<feature type="domain" description="GRAM" evidence="2">
    <location>
        <begin position="91"/>
        <end position="158"/>
    </location>
</feature>
<dbReference type="AlphaFoldDB" id="A0A8C5I3I7"/>
<keyword evidence="1" id="KW-0812">Transmembrane</keyword>
<gene>
    <name evidence="3" type="primary">LOC114478846</name>
</gene>
<keyword evidence="1" id="KW-1133">Transmembrane helix</keyword>
<dbReference type="GeneID" id="114478846"/>
<organism evidence="3 4">
    <name type="scientific">Gouania willdenowi</name>
    <name type="common">Blunt-snouted clingfish</name>
    <name type="synonym">Lepadogaster willdenowi</name>
    <dbReference type="NCBI Taxonomy" id="441366"/>
    <lineage>
        <taxon>Eukaryota</taxon>
        <taxon>Metazoa</taxon>
        <taxon>Chordata</taxon>
        <taxon>Craniata</taxon>
        <taxon>Vertebrata</taxon>
        <taxon>Euteleostomi</taxon>
        <taxon>Actinopterygii</taxon>
        <taxon>Neopterygii</taxon>
        <taxon>Teleostei</taxon>
        <taxon>Neoteleostei</taxon>
        <taxon>Acanthomorphata</taxon>
        <taxon>Ovalentaria</taxon>
        <taxon>Blenniimorphae</taxon>
        <taxon>Blenniiformes</taxon>
        <taxon>Gobiesocoidei</taxon>
        <taxon>Gobiesocidae</taxon>
        <taxon>Gobiesocinae</taxon>
        <taxon>Gouania</taxon>
    </lineage>
</organism>
<dbReference type="PANTHER" id="PTHR46645">
    <property type="entry name" value="GRAM DOMAIN-CONTAINING PROTEIN 2B-RELATED"/>
    <property type="match status" value="1"/>
</dbReference>
<dbReference type="Pfam" id="PF02893">
    <property type="entry name" value="GRAM"/>
    <property type="match status" value="1"/>
</dbReference>
<reference evidence="3" key="3">
    <citation type="submission" date="2025-09" db="UniProtKB">
        <authorList>
            <consortium name="Ensembl"/>
        </authorList>
    </citation>
    <scope>IDENTIFICATION</scope>
</reference>
<reference evidence="3" key="1">
    <citation type="submission" date="2020-06" db="EMBL/GenBank/DDBJ databases">
        <authorList>
            <consortium name="Wellcome Sanger Institute Data Sharing"/>
        </authorList>
    </citation>
    <scope>NUCLEOTIDE SEQUENCE [LARGE SCALE GENOMIC DNA]</scope>
</reference>
<dbReference type="OrthoDB" id="2162691at2759"/>
<dbReference type="CDD" id="cd13220">
    <property type="entry name" value="PH-GRAM_GRAMDC"/>
    <property type="match status" value="1"/>
</dbReference>
<keyword evidence="1" id="KW-0472">Membrane</keyword>
<dbReference type="InterPro" id="IPR052633">
    <property type="entry name" value="GRAM_domain_protein_2B"/>
</dbReference>